<gene>
    <name evidence="2" type="ORF">Pan181_53680</name>
</gene>
<keyword evidence="3" id="KW-1185">Reference proteome</keyword>
<feature type="coiled-coil region" evidence="1">
    <location>
        <begin position="467"/>
        <end position="505"/>
    </location>
</feature>
<proteinExistence type="predicted"/>
<sequence length="528" mass="59263">MLSDVSIRYRQYRAPRTNNSVVAIPPLAEVSTEVDMSVESLSLADTTLGQLREAARRELLEAATRYTANYLPGVPTIDPHAPLLLTGHQAELFHPGVWFKNFALSRLAAEHQAVGIHLVIDTDAAHSSNVRVPTDSVAAPRIESVPFDAATSPMPVEEKRIVDRAMFESFGQRVADTLAPLVADPLVKQWWPTVVQAVERTNGNGHLAIAQARHQLEHAWGATTLELPMSQACELSVFAPFAAAMLVDSSRLWQAYNDALHAFRTAHRLRSDAQPMPDLAKEDDWLEMPFWVWSADDPVRRALFVRQLDGQLELTNRAGWNLTARCDMASQLSEQLAELGAAGIKLRTRALTTTLFARLVLGDVFLHGIGGAKYDEVADDLVHRLWGIVPPAYVALSATMHLPIEHRSVSSGDLQRVAHYLRDWQWHPENWLDSESDSVVEQALSHKRHWLALPKTEQNAAERHQAIHEANAALRQATDEVRQRLEREQAELEEQYRASQVLESREYSFCLFPADDLRERMTQLVQQA</sequence>
<evidence type="ECO:0000256" key="1">
    <source>
        <dbReference type="SAM" id="Coils"/>
    </source>
</evidence>
<reference evidence="2 3" key="1">
    <citation type="submission" date="2019-02" db="EMBL/GenBank/DDBJ databases">
        <title>Deep-cultivation of Planctomycetes and their phenomic and genomic characterization uncovers novel biology.</title>
        <authorList>
            <person name="Wiegand S."/>
            <person name="Jogler M."/>
            <person name="Boedeker C."/>
            <person name="Pinto D."/>
            <person name="Vollmers J."/>
            <person name="Rivas-Marin E."/>
            <person name="Kohn T."/>
            <person name="Peeters S.H."/>
            <person name="Heuer A."/>
            <person name="Rast P."/>
            <person name="Oberbeckmann S."/>
            <person name="Bunk B."/>
            <person name="Jeske O."/>
            <person name="Meyerdierks A."/>
            <person name="Storesund J.E."/>
            <person name="Kallscheuer N."/>
            <person name="Luecker S."/>
            <person name="Lage O.M."/>
            <person name="Pohl T."/>
            <person name="Merkel B.J."/>
            <person name="Hornburger P."/>
            <person name="Mueller R.-W."/>
            <person name="Bruemmer F."/>
            <person name="Labrenz M."/>
            <person name="Spormann A.M."/>
            <person name="Op den Camp H."/>
            <person name="Overmann J."/>
            <person name="Amann R."/>
            <person name="Jetten M.S.M."/>
            <person name="Mascher T."/>
            <person name="Medema M.H."/>
            <person name="Devos D.P."/>
            <person name="Kaster A.-K."/>
            <person name="Ovreas L."/>
            <person name="Rohde M."/>
            <person name="Galperin M.Y."/>
            <person name="Jogler C."/>
        </authorList>
    </citation>
    <scope>NUCLEOTIDE SEQUENCE [LARGE SCALE GENOMIC DNA]</scope>
    <source>
        <strain evidence="2 3">Pan181</strain>
    </source>
</reference>
<dbReference type="AlphaFoldDB" id="A0A518AWL6"/>
<dbReference type="Proteomes" id="UP000315750">
    <property type="component" value="Chromosome"/>
</dbReference>
<dbReference type="RefSeq" id="WP_145251818.1">
    <property type="nucleotide sequence ID" value="NZ_CP036278.1"/>
</dbReference>
<name>A0A518AWL6_9BACT</name>
<accession>A0A518AWL6</accession>
<evidence type="ECO:0000313" key="2">
    <source>
        <dbReference type="EMBL" id="QDU59127.1"/>
    </source>
</evidence>
<keyword evidence="1" id="KW-0175">Coiled coil</keyword>
<dbReference type="EMBL" id="CP036278">
    <property type="protein sequence ID" value="QDU59127.1"/>
    <property type="molecule type" value="Genomic_DNA"/>
</dbReference>
<dbReference type="OrthoDB" id="255440at2"/>
<protein>
    <submittedName>
        <fullName evidence="2">Uncharacterized protein</fullName>
    </submittedName>
</protein>
<evidence type="ECO:0000313" key="3">
    <source>
        <dbReference type="Proteomes" id="UP000315750"/>
    </source>
</evidence>
<organism evidence="2 3">
    <name type="scientific">Aeoliella mucimassa</name>
    <dbReference type="NCBI Taxonomy" id="2527972"/>
    <lineage>
        <taxon>Bacteria</taxon>
        <taxon>Pseudomonadati</taxon>
        <taxon>Planctomycetota</taxon>
        <taxon>Planctomycetia</taxon>
        <taxon>Pirellulales</taxon>
        <taxon>Lacipirellulaceae</taxon>
        <taxon>Aeoliella</taxon>
    </lineage>
</organism>
<dbReference type="KEGG" id="amuc:Pan181_53680"/>